<evidence type="ECO:0000313" key="6">
    <source>
        <dbReference type="Proteomes" id="UP000185746"/>
    </source>
</evidence>
<feature type="domain" description="AAA+ ATPase" evidence="4">
    <location>
        <begin position="100"/>
        <end position="233"/>
    </location>
</feature>
<proteinExistence type="inferred from homology"/>
<dbReference type="Pfam" id="PF01695">
    <property type="entry name" value="IstB_IS21"/>
    <property type="match status" value="1"/>
</dbReference>
<dbReference type="InterPro" id="IPR028350">
    <property type="entry name" value="DNAC/IstB-like"/>
</dbReference>
<dbReference type="InterPro" id="IPR027417">
    <property type="entry name" value="P-loop_NTPase"/>
</dbReference>
<keyword evidence="6" id="KW-1185">Reference proteome</keyword>
<dbReference type="InterPro" id="IPR002611">
    <property type="entry name" value="IstB_ATP-bd"/>
</dbReference>
<dbReference type="InterPro" id="IPR047661">
    <property type="entry name" value="IstB"/>
</dbReference>
<dbReference type="SUPFAM" id="SSF52540">
    <property type="entry name" value="P-loop containing nucleoside triphosphate hydrolases"/>
    <property type="match status" value="1"/>
</dbReference>
<dbReference type="PIRSF" id="PIRSF003073">
    <property type="entry name" value="DNAC_TnpB_IstB"/>
    <property type="match status" value="1"/>
</dbReference>
<evidence type="ECO:0000259" key="4">
    <source>
        <dbReference type="SMART" id="SM00382"/>
    </source>
</evidence>
<dbReference type="EMBL" id="CP017560">
    <property type="protein sequence ID" value="AOV08493.1"/>
    <property type="molecule type" value="Genomic_DNA"/>
</dbReference>
<dbReference type="PANTHER" id="PTHR30050:SF4">
    <property type="entry name" value="ATP-BINDING PROTEIN RV3427C IN INSERTION SEQUENCE-RELATED"/>
    <property type="match status" value="1"/>
</dbReference>
<dbReference type="InterPro" id="IPR003593">
    <property type="entry name" value="AAA+_ATPase"/>
</dbReference>
<dbReference type="CDD" id="cd00009">
    <property type="entry name" value="AAA"/>
    <property type="match status" value="1"/>
</dbReference>
<evidence type="ECO:0000256" key="1">
    <source>
        <dbReference type="ARBA" id="ARBA00008059"/>
    </source>
</evidence>
<reference evidence="5 6" key="1">
    <citation type="submission" date="2016-09" db="EMBL/GenBank/DDBJ databases">
        <title>Complete genome sequence of the Lysinibacillus sphaericus LMG 22257, a specie of Bacillus with ureolytic activity that can effectively biodeposit calcium carbonate.</title>
        <authorList>
            <person name="Yan W."/>
        </authorList>
    </citation>
    <scope>NUCLEOTIDE SEQUENCE [LARGE SCALE GENOMIC DNA]</scope>
    <source>
        <strain evidence="5 6">LMG 22257</strain>
    </source>
</reference>
<evidence type="ECO:0000256" key="3">
    <source>
        <dbReference type="ARBA" id="ARBA00022840"/>
    </source>
</evidence>
<evidence type="ECO:0000256" key="2">
    <source>
        <dbReference type="ARBA" id="ARBA00022741"/>
    </source>
</evidence>
<dbReference type="GO" id="GO:0005524">
    <property type="term" value="F:ATP binding"/>
    <property type="evidence" value="ECO:0007669"/>
    <property type="project" value="UniProtKB-KW"/>
</dbReference>
<dbReference type="Gene3D" id="3.40.50.300">
    <property type="entry name" value="P-loop containing nucleotide triphosphate hydrolases"/>
    <property type="match status" value="1"/>
</dbReference>
<dbReference type="AlphaFoldDB" id="A0A1D8JIH6"/>
<comment type="similarity">
    <text evidence="1">Belongs to the IS21/IS1162 putative ATP-binding protein family.</text>
</comment>
<organism evidence="5 6">
    <name type="scientific">Sporosarcina ureilytica</name>
    <dbReference type="NCBI Taxonomy" id="298596"/>
    <lineage>
        <taxon>Bacteria</taxon>
        <taxon>Bacillati</taxon>
        <taxon>Bacillota</taxon>
        <taxon>Bacilli</taxon>
        <taxon>Bacillales</taxon>
        <taxon>Caryophanaceae</taxon>
        <taxon>Sporosarcina</taxon>
    </lineage>
</organism>
<gene>
    <name evidence="5" type="ORF">BI350_13770</name>
</gene>
<keyword evidence="2" id="KW-0547">Nucleotide-binding</keyword>
<evidence type="ECO:0000313" key="5">
    <source>
        <dbReference type="EMBL" id="AOV08493.1"/>
    </source>
</evidence>
<dbReference type="Proteomes" id="UP000185746">
    <property type="component" value="Chromosome"/>
</dbReference>
<dbReference type="GO" id="GO:0006260">
    <property type="term" value="P:DNA replication"/>
    <property type="evidence" value="ECO:0007669"/>
    <property type="project" value="TreeGrafter"/>
</dbReference>
<protein>
    <submittedName>
        <fullName evidence="5">ATP-binding protein</fullName>
    </submittedName>
</protein>
<dbReference type="PANTHER" id="PTHR30050">
    <property type="entry name" value="CHROMOSOMAL REPLICATION INITIATOR PROTEIN DNAA"/>
    <property type="match status" value="1"/>
</dbReference>
<dbReference type="NCBIfam" id="NF038214">
    <property type="entry name" value="IS21_help_AAA"/>
    <property type="match status" value="1"/>
</dbReference>
<dbReference type="SMART" id="SM00382">
    <property type="entry name" value="AAA"/>
    <property type="match status" value="1"/>
</dbReference>
<accession>A0A1D8JIH6</accession>
<keyword evidence="3 5" id="KW-0067">ATP-binding</keyword>
<dbReference type="RefSeq" id="WP_075528659.1">
    <property type="nucleotide sequence ID" value="NZ_CP017560.1"/>
</dbReference>
<name>A0A1D8JIH6_9BACL</name>
<sequence>MSETIRTLQDQFKQLRLSETATELPTILRQAEQASWTYREFIQEIVSYELKKREEKSIERRMNWAKFPYIKTLKEFDLTEQESLSSRQLTQLEELHWLEEQYNIILLGPPGVGKTHISIGIGIEAIQKGFQVMFVTMGELVNLLKTEEYIRKSQVQLNRIRKSDLVIIDDLMYMAMDQREANLFFHLINHLYERSSIILTSNKSPDQWTELMGDEGITTAILDRLLHRVEVINLYNDSYRMKHRVSLFESESVQS</sequence>
<dbReference type="KEGG" id="surl:BI350_13770"/>